<accession>A0A0H2V7X0</accession>
<dbReference type="InterPro" id="IPR043128">
    <property type="entry name" value="Rev_trsase/Diguanyl_cyclase"/>
</dbReference>
<dbReference type="Proteomes" id="UP000001410">
    <property type="component" value="Chromosome"/>
</dbReference>
<dbReference type="EC" id="2.7.7.65" evidence="3"/>
<dbReference type="eggNOG" id="COG2199">
    <property type="taxonomic scope" value="Bacteria"/>
</dbReference>
<dbReference type="KEGG" id="ecc:c2191"/>
<evidence type="ECO:0000256" key="5">
    <source>
        <dbReference type="ARBA" id="ARBA00034247"/>
    </source>
</evidence>
<evidence type="ECO:0000256" key="6">
    <source>
        <dbReference type="SAM" id="Phobius"/>
    </source>
</evidence>
<evidence type="ECO:0000313" key="8">
    <source>
        <dbReference type="EMBL" id="AAN80650.1"/>
    </source>
</evidence>
<keyword evidence="6" id="KW-1133">Transmembrane helix</keyword>
<gene>
    <name evidence="8" type="primary">yeaJ</name>
    <name evidence="8" type="ordered locus">c2191</name>
</gene>
<dbReference type="EMBL" id="AE014075">
    <property type="protein sequence ID" value="AAN80650.1"/>
    <property type="molecule type" value="Genomic_DNA"/>
</dbReference>
<dbReference type="PANTHER" id="PTHR45138">
    <property type="entry name" value="REGULATORY COMPONENTS OF SENSORY TRANSDUCTION SYSTEM"/>
    <property type="match status" value="1"/>
</dbReference>
<comment type="pathway">
    <text evidence="2">Purine metabolism; 3',5'-cyclic di-GMP biosynthesis.</text>
</comment>
<dbReference type="SMR" id="A0A0H2V7X0"/>
<keyword evidence="4" id="KW-0547">Nucleotide-binding</keyword>
<dbReference type="Gene3D" id="3.30.70.270">
    <property type="match status" value="1"/>
</dbReference>
<dbReference type="NCBIfam" id="TIGR00254">
    <property type="entry name" value="GGDEF"/>
    <property type="match status" value="1"/>
</dbReference>
<keyword evidence="6" id="KW-0812">Transmembrane</keyword>
<dbReference type="GO" id="GO:0052621">
    <property type="term" value="F:diguanylate cyclase activity"/>
    <property type="evidence" value="ECO:0007669"/>
    <property type="project" value="UniProtKB-EC"/>
</dbReference>
<evidence type="ECO:0000256" key="3">
    <source>
        <dbReference type="ARBA" id="ARBA00012528"/>
    </source>
</evidence>
<evidence type="ECO:0000313" key="9">
    <source>
        <dbReference type="Proteomes" id="UP000001410"/>
    </source>
</evidence>
<dbReference type="GO" id="GO:0005886">
    <property type="term" value="C:plasma membrane"/>
    <property type="evidence" value="ECO:0007669"/>
    <property type="project" value="TreeGrafter"/>
</dbReference>
<dbReference type="FunFam" id="3.30.70.270:FF:000018">
    <property type="entry name" value="Diguanylate cyclase domain protein"/>
    <property type="match status" value="1"/>
</dbReference>
<organism evidence="8 9">
    <name type="scientific">Escherichia coli O6:H1 (strain CFT073 / ATCC 700928 / UPEC)</name>
    <dbReference type="NCBI Taxonomy" id="199310"/>
    <lineage>
        <taxon>Bacteria</taxon>
        <taxon>Pseudomonadati</taxon>
        <taxon>Pseudomonadota</taxon>
        <taxon>Gammaproteobacteria</taxon>
        <taxon>Enterobacterales</taxon>
        <taxon>Enterobacteriaceae</taxon>
        <taxon>Escherichia</taxon>
    </lineage>
</organism>
<dbReference type="CDD" id="cd01949">
    <property type="entry name" value="GGDEF"/>
    <property type="match status" value="1"/>
</dbReference>
<keyword evidence="9" id="KW-1185">Reference proteome</keyword>
<feature type="transmembrane region" description="Helical" evidence="6">
    <location>
        <begin position="71"/>
        <end position="90"/>
    </location>
</feature>
<dbReference type="STRING" id="199310.c2191"/>
<protein>
    <recommendedName>
        <fullName evidence="3">diguanylate cyclase</fullName>
        <ecNumber evidence="3">2.7.7.65</ecNumber>
    </recommendedName>
</protein>
<evidence type="ECO:0000259" key="7">
    <source>
        <dbReference type="PROSITE" id="PS50887"/>
    </source>
</evidence>
<dbReference type="AlphaFoldDB" id="A0A0H2V7X0"/>
<comment type="cofactor">
    <cofactor evidence="1">
        <name>Mg(2+)</name>
        <dbReference type="ChEBI" id="CHEBI:18420"/>
    </cofactor>
</comment>
<dbReference type="PROSITE" id="PS50887">
    <property type="entry name" value="GGDEF"/>
    <property type="match status" value="1"/>
</dbReference>
<evidence type="ECO:0000256" key="2">
    <source>
        <dbReference type="ARBA" id="ARBA00004665"/>
    </source>
</evidence>
<dbReference type="InterPro" id="IPR049828">
    <property type="entry name" value="DgcJ_diguan"/>
</dbReference>
<dbReference type="InterPro" id="IPR033420">
    <property type="entry name" value="GAPES1"/>
</dbReference>
<dbReference type="InterPro" id="IPR000160">
    <property type="entry name" value="GGDEF_dom"/>
</dbReference>
<dbReference type="GO" id="GO:0005525">
    <property type="term" value="F:GTP binding"/>
    <property type="evidence" value="ECO:0007669"/>
    <property type="project" value="UniProtKB-KW"/>
</dbReference>
<dbReference type="NCBIfam" id="NF040885">
    <property type="entry name" value="diguan_DgcJ"/>
    <property type="match status" value="1"/>
</dbReference>
<name>A0A0H2V7X0_ECOL6</name>
<dbReference type="GO" id="GO:1902201">
    <property type="term" value="P:negative regulation of bacterial-type flagellum-dependent cell motility"/>
    <property type="evidence" value="ECO:0007669"/>
    <property type="project" value="TreeGrafter"/>
</dbReference>
<keyword evidence="4" id="KW-0342">GTP-binding</keyword>
<dbReference type="InterPro" id="IPR050469">
    <property type="entry name" value="Diguanylate_Cyclase"/>
</dbReference>
<dbReference type="SMART" id="SM00267">
    <property type="entry name" value="GGDEF"/>
    <property type="match status" value="1"/>
</dbReference>
<dbReference type="PANTHER" id="PTHR45138:SF22">
    <property type="entry name" value="DIGUANYLATE CYCLASE DGCJ-RELATED"/>
    <property type="match status" value="1"/>
</dbReference>
<sequence length="556" mass="63214">MQKYSEPCFLRGFCIQFITITPKFPLPSGAEMSIISAPVPGRNRTLSGFLVSLTEGVPFIMKLHHRMLRHFIAASVIVLTSSFLIFELVASDRAMSAYLRYIVQRADSSFLYDKYQNQSIAAHVMRALAAEQSEVPPEQRRAICEAFESANNTHGLNLTAHKYPGLRGTLQTASTDCDTIVEAAALLPAFDQAVEGNRHQDDYGSGLGMAEEKFHYYLDLNDRYVYFYEPVNVEYFAMNNWSFLQSGSIGIDRKDIEKVFTGRTVLSSIYQDQRTKQNVMSLLTPVYVAGQLKGIVLLDINKNNLRNIFYTHDRPLLWRFLNVTLTDTDSGRDIIINQSEDNLFQYVSYVHDLPGGIRVSLSIDILYFITSSWKSVLFWILTALILLNMVRMHFRLYQNVSRENISDAMTGLYNRKILTPELEQRLQKLVQSGSSVMFIAIDMDKLKQINDTLGHQEGDLAITLLAQAIKQSIRKSDYAIRLGGDEFCIILVDSTPQIAAQLPERIEKRLQHIAPQKEIGFSSGIYAMKENDTLHDAYKASDERLYVNKQNKNSRS</sequence>
<evidence type="ECO:0000256" key="1">
    <source>
        <dbReference type="ARBA" id="ARBA00001946"/>
    </source>
</evidence>
<dbReference type="HOGENOM" id="CLU_042022_1_0_6"/>
<dbReference type="Pfam" id="PF17155">
    <property type="entry name" value="GAPES1"/>
    <property type="match status" value="1"/>
</dbReference>
<reference evidence="8 9" key="1">
    <citation type="journal article" date="2002" name="Proc. Natl. Acad. Sci. U.S.A.">
        <title>Extensive mosaic structure revealed by the complete genome sequence of uropathogenic Escherichia coli.</title>
        <authorList>
            <person name="Welch R.A."/>
            <person name="Burland V."/>
            <person name="Plunkett G.III."/>
            <person name="Redford P."/>
            <person name="Roesch P."/>
            <person name="Rasko D."/>
            <person name="Buckles E.L."/>
            <person name="Liou S.R."/>
            <person name="Boutin A."/>
            <person name="Hackett J."/>
            <person name="Stroud D."/>
            <person name="Mayhew G.F."/>
            <person name="Rose D.J."/>
            <person name="Zhou S."/>
            <person name="Schwartz D.C."/>
            <person name="Perna N.T."/>
            <person name="Mobley H.L."/>
            <person name="Donnenberg M.S."/>
            <person name="Blattner F.R."/>
        </authorList>
    </citation>
    <scope>NUCLEOTIDE SEQUENCE [LARGE SCALE GENOMIC DNA]</scope>
    <source>
        <strain evidence="9">CFT073 / ATCC 700928 / UPEC</strain>
    </source>
</reference>
<comment type="catalytic activity">
    <reaction evidence="5">
        <text>2 GTP = 3',3'-c-di-GMP + 2 diphosphate</text>
        <dbReference type="Rhea" id="RHEA:24898"/>
        <dbReference type="ChEBI" id="CHEBI:33019"/>
        <dbReference type="ChEBI" id="CHEBI:37565"/>
        <dbReference type="ChEBI" id="CHEBI:58805"/>
        <dbReference type="EC" id="2.7.7.65"/>
    </reaction>
</comment>
<dbReference type="InterPro" id="IPR029787">
    <property type="entry name" value="Nucleotide_cyclase"/>
</dbReference>
<keyword evidence="6" id="KW-0472">Membrane</keyword>
<evidence type="ECO:0000256" key="4">
    <source>
        <dbReference type="ARBA" id="ARBA00023134"/>
    </source>
</evidence>
<proteinExistence type="predicted"/>
<feature type="transmembrane region" description="Helical" evidence="6">
    <location>
        <begin position="365"/>
        <end position="387"/>
    </location>
</feature>
<dbReference type="Pfam" id="PF00990">
    <property type="entry name" value="GGDEF"/>
    <property type="match status" value="1"/>
</dbReference>
<dbReference type="GO" id="GO:0043709">
    <property type="term" value="P:cell adhesion involved in single-species biofilm formation"/>
    <property type="evidence" value="ECO:0007669"/>
    <property type="project" value="TreeGrafter"/>
</dbReference>
<feature type="domain" description="GGDEF" evidence="7">
    <location>
        <begin position="434"/>
        <end position="556"/>
    </location>
</feature>
<dbReference type="SUPFAM" id="SSF55073">
    <property type="entry name" value="Nucleotide cyclase"/>
    <property type="match status" value="1"/>
</dbReference>